<dbReference type="EMBL" id="MSFK01000023">
    <property type="protein sequence ID" value="PWY79485.1"/>
    <property type="molecule type" value="Genomic_DNA"/>
</dbReference>
<comment type="caution">
    <text evidence="2">The sequence shown here is derived from an EMBL/GenBank/DDBJ whole genome shotgun (WGS) entry which is preliminary data.</text>
</comment>
<keyword evidence="3" id="KW-1185">Reference proteome</keyword>
<evidence type="ECO:0000313" key="3">
    <source>
        <dbReference type="Proteomes" id="UP000246702"/>
    </source>
</evidence>
<dbReference type="RefSeq" id="XP_025465057.1">
    <property type="nucleotide sequence ID" value="XM_025612289.1"/>
</dbReference>
<feature type="signal peptide" evidence="1">
    <location>
        <begin position="1"/>
        <end position="21"/>
    </location>
</feature>
<evidence type="ECO:0000313" key="2">
    <source>
        <dbReference type="EMBL" id="PWY79485.1"/>
    </source>
</evidence>
<dbReference type="AlphaFoldDB" id="A0A317W0G9"/>
<accession>A0A317W0G9</accession>
<proteinExistence type="predicted"/>
<organism evidence="2 3">
    <name type="scientific">Aspergillus sclerotioniger CBS 115572</name>
    <dbReference type="NCBI Taxonomy" id="1450535"/>
    <lineage>
        <taxon>Eukaryota</taxon>
        <taxon>Fungi</taxon>
        <taxon>Dikarya</taxon>
        <taxon>Ascomycota</taxon>
        <taxon>Pezizomycotina</taxon>
        <taxon>Eurotiomycetes</taxon>
        <taxon>Eurotiomycetidae</taxon>
        <taxon>Eurotiales</taxon>
        <taxon>Aspergillaceae</taxon>
        <taxon>Aspergillus</taxon>
        <taxon>Aspergillus subgen. Circumdati</taxon>
    </lineage>
</organism>
<protein>
    <submittedName>
        <fullName evidence="2">Uncharacterized protein</fullName>
    </submittedName>
</protein>
<keyword evidence="1" id="KW-0732">Signal</keyword>
<name>A0A317W0G9_9EURO</name>
<sequence>MARPFVLGFGAAALICLPVNLLQPAYKATSRNVTRQLGCCRLIWILSSSFSSFPPSLEGVSEELTQEAK</sequence>
<dbReference type="Proteomes" id="UP000246702">
    <property type="component" value="Unassembled WGS sequence"/>
</dbReference>
<gene>
    <name evidence="2" type="ORF">BO94DRAFT_537516</name>
</gene>
<feature type="chain" id="PRO_5016262882" evidence="1">
    <location>
        <begin position="22"/>
        <end position="69"/>
    </location>
</feature>
<evidence type="ECO:0000256" key="1">
    <source>
        <dbReference type="SAM" id="SignalP"/>
    </source>
</evidence>
<dbReference type="GeneID" id="37114432"/>
<reference evidence="2 3" key="1">
    <citation type="submission" date="2016-12" db="EMBL/GenBank/DDBJ databases">
        <title>The genomes of Aspergillus section Nigri reveals drivers in fungal speciation.</title>
        <authorList>
            <consortium name="DOE Joint Genome Institute"/>
            <person name="Vesth T.C."/>
            <person name="Nybo J."/>
            <person name="Theobald S."/>
            <person name="Brandl J."/>
            <person name="Frisvad J.C."/>
            <person name="Nielsen K.F."/>
            <person name="Lyhne E.K."/>
            <person name="Kogle M.E."/>
            <person name="Kuo A."/>
            <person name="Riley R."/>
            <person name="Clum A."/>
            <person name="Nolan M."/>
            <person name="Lipzen A."/>
            <person name="Salamov A."/>
            <person name="Henrissat B."/>
            <person name="Wiebenga A."/>
            <person name="De Vries R.P."/>
            <person name="Grigoriev I.V."/>
            <person name="Mortensen U.H."/>
            <person name="Andersen M.R."/>
            <person name="Baker S.E."/>
        </authorList>
    </citation>
    <scope>NUCLEOTIDE SEQUENCE [LARGE SCALE GENOMIC DNA]</scope>
    <source>
        <strain evidence="2 3">CBS 115572</strain>
    </source>
</reference>